<keyword evidence="4" id="KW-1003">Cell membrane</keyword>
<feature type="domain" description="Major facilitator superfamily (MFS) profile" evidence="9">
    <location>
        <begin position="9"/>
        <end position="460"/>
    </location>
</feature>
<keyword evidence="11" id="KW-1185">Reference proteome</keyword>
<feature type="transmembrane region" description="Helical" evidence="8">
    <location>
        <begin position="353"/>
        <end position="379"/>
    </location>
</feature>
<feature type="transmembrane region" description="Helical" evidence="8">
    <location>
        <begin position="329"/>
        <end position="347"/>
    </location>
</feature>
<evidence type="ECO:0000256" key="7">
    <source>
        <dbReference type="ARBA" id="ARBA00023136"/>
    </source>
</evidence>
<dbReference type="Pfam" id="PF07690">
    <property type="entry name" value="MFS_1"/>
    <property type="match status" value="1"/>
</dbReference>
<dbReference type="EMBL" id="AP012057">
    <property type="protein sequence ID" value="BAN01513.1"/>
    <property type="molecule type" value="Genomic_DNA"/>
</dbReference>
<dbReference type="InterPro" id="IPR020846">
    <property type="entry name" value="MFS_dom"/>
</dbReference>
<dbReference type="NCBIfam" id="TIGR00711">
    <property type="entry name" value="efflux_EmrB"/>
    <property type="match status" value="1"/>
</dbReference>
<dbReference type="KEGG" id="aym:YM304_11990"/>
<evidence type="ECO:0000256" key="6">
    <source>
        <dbReference type="ARBA" id="ARBA00022989"/>
    </source>
</evidence>
<dbReference type="PANTHER" id="PTHR42718:SF9">
    <property type="entry name" value="MAJOR FACILITATOR SUPERFAMILY MULTIDRUG TRANSPORTER MFSC"/>
    <property type="match status" value="1"/>
</dbReference>
<dbReference type="PANTHER" id="PTHR42718">
    <property type="entry name" value="MAJOR FACILITATOR SUPERFAMILY MULTIDRUG TRANSPORTER MFSC"/>
    <property type="match status" value="1"/>
</dbReference>
<keyword evidence="6 8" id="KW-1133">Transmembrane helix</keyword>
<dbReference type="Proteomes" id="UP000011863">
    <property type="component" value="Chromosome"/>
</dbReference>
<dbReference type="CDD" id="cd17503">
    <property type="entry name" value="MFS_LmrB_MDR_like"/>
    <property type="match status" value="1"/>
</dbReference>
<feature type="transmembrane region" description="Helical" evidence="8">
    <location>
        <begin position="433"/>
        <end position="455"/>
    </location>
</feature>
<dbReference type="Gene3D" id="1.20.1250.20">
    <property type="entry name" value="MFS general substrate transporter like domains"/>
    <property type="match status" value="1"/>
</dbReference>
<dbReference type="PROSITE" id="PS50850">
    <property type="entry name" value="MFS"/>
    <property type="match status" value="1"/>
</dbReference>
<dbReference type="SUPFAM" id="SSF103473">
    <property type="entry name" value="MFS general substrate transporter"/>
    <property type="match status" value="1"/>
</dbReference>
<feature type="transmembrane region" description="Helical" evidence="8">
    <location>
        <begin position="12"/>
        <end position="35"/>
    </location>
</feature>
<feature type="transmembrane region" description="Helical" evidence="8">
    <location>
        <begin position="220"/>
        <end position="243"/>
    </location>
</feature>
<dbReference type="InterPro" id="IPR004638">
    <property type="entry name" value="EmrB-like"/>
</dbReference>
<keyword evidence="3" id="KW-0813">Transport</keyword>
<evidence type="ECO:0000256" key="5">
    <source>
        <dbReference type="ARBA" id="ARBA00022692"/>
    </source>
</evidence>
<keyword evidence="5 8" id="KW-0812">Transmembrane</keyword>
<organism evidence="10 11">
    <name type="scientific">Ilumatobacter coccineus (strain NBRC 103263 / KCTC 29153 / YM16-304)</name>
    <dbReference type="NCBI Taxonomy" id="1313172"/>
    <lineage>
        <taxon>Bacteria</taxon>
        <taxon>Bacillati</taxon>
        <taxon>Actinomycetota</taxon>
        <taxon>Acidimicrobiia</taxon>
        <taxon>Acidimicrobiales</taxon>
        <taxon>Ilumatobacteraceae</taxon>
        <taxon>Ilumatobacter</taxon>
    </lineage>
</organism>
<protein>
    <submittedName>
        <fullName evidence="10">Putative major facilitator superfamily transporter</fullName>
    </submittedName>
</protein>
<dbReference type="Gene3D" id="1.20.1720.10">
    <property type="entry name" value="Multidrug resistance protein D"/>
    <property type="match status" value="1"/>
</dbReference>
<feature type="transmembrane region" description="Helical" evidence="8">
    <location>
        <begin position="134"/>
        <end position="155"/>
    </location>
</feature>
<dbReference type="InterPro" id="IPR036259">
    <property type="entry name" value="MFS_trans_sf"/>
</dbReference>
<dbReference type="AlphaFoldDB" id="A0A6C7E4Q4"/>
<feature type="transmembrane region" description="Helical" evidence="8">
    <location>
        <begin position="100"/>
        <end position="122"/>
    </location>
</feature>
<feature type="transmembrane region" description="Helical" evidence="8">
    <location>
        <begin position="161"/>
        <end position="182"/>
    </location>
</feature>
<evidence type="ECO:0000259" key="9">
    <source>
        <dbReference type="PROSITE" id="PS50850"/>
    </source>
</evidence>
<keyword evidence="7 8" id="KW-0472">Membrane</keyword>
<proteinExistence type="inferred from homology"/>
<sequence length="471" mass="49760">MPIAYKYRVMAVYIVGLVMTIIDGTIVNVALPTLAREFDVPSTDIEWVSISYLLALASVIPVAGWLGDRFGTKRMFVISLVFFVFGSLLCGISQSLETLIVFRVVQGIGGGLITPIGSAMLFRAFPLEERSTASVGVLSVAIVAPAVGPVLGGVIVDNISWHWIFLVNLPIGAIALLLALLWLNEESQPAAGRFDVAGFVLSATGVSLLIYALSTGPEKGWLSGSTLTAAAIGACSFIAMVVVELRVREPMLKLRLYRDRLFRSVNIASSMIYMGFFGWIFVLPLYMQTLRGFTATESGLAQAPQAAAVFVVSNLLGKRLYRAVGPRRLMIVGSAATALFTGSSALFDLDTPIGVIAATAFMRGASIGMVFVSIQTAVYATVSNADTGRATSVFNTQRQISFATGVALAASVIAAKVSSVGGDAAPAIDRLPAYQWGFLAMGIVMLPAAFASWFVNDDDVAATRGLAPAAG</sequence>
<evidence type="ECO:0000256" key="3">
    <source>
        <dbReference type="ARBA" id="ARBA00022448"/>
    </source>
</evidence>
<comment type="similarity">
    <text evidence="2">Belongs to the major facilitator superfamily. EmrB family.</text>
</comment>
<feature type="transmembrane region" description="Helical" evidence="8">
    <location>
        <begin position="194"/>
        <end position="214"/>
    </location>
</feature>
<feature type="transmembrane region" description="Helical" evidence="8">
    <location>
        <begin position="75"/>
        <end position="94"/>
    </location>
</feature>
<evidence type="ECO:0000256" key="1">
    <source>
        <dbReference type="ARBA" id="ARBA00004651"/>
    </source>
</evidence>
<feature type="transmembrane region" description="Helical" evidence="8">
    <location>
        <begin position="264"/>
        <end position="287"/>
    </location>
</feature>
<evidence type="ECO:0000256" key="2">
    <source>
        <dbReference type="ARBA" id="ARBA00008537"/>
    </source>
</evidence>
<feature type="transmembrane region" description="Helical" evidence="8">
    <location>
        <begin position="400"/>
        <end position="421"/>
    </location>
</feature>
<evidence type="ECO:0000256" key="8">
    <source>
        <dbReference type="SAM" id="Phobius"/>
    </source>
</evidence>
<dbReference type="GO" id="GO:0022857">
    <property type="term" value="F:transmembrane transporter activity"/>
    <property type="evidence" value="ECO:0007669"/>
    <property type="project" value="InterPro"/>
</dbReference>
<comment type="subcellular location">
    <subcellularLocation>
        <location evidence="1">Cell membrane</location>
        <topology evidence="1">Multi-pass membrane protein</topology>
    </subcellularLocation>
</comment>
<dbReference type="GO" id="GO:0005886">
    <property type="term" value="C:plasma membrane"/>
    <property type="evidence" value="ECO:0007669"/>
    <property type="project" value="UniProtKB-SubCell"/>
</dbReference>
<accession>A0A6C7E4Q4</accession>
<reference evidence="10 11" key="1">
    <citation type="journal article" date="2013" name="Int. J. Syst. Evol. Microbiol.">
        <title>Ilumatobacter nonamiense sp. nov. and Ilumatobacter coccineum sp. nov., isolated from seashore sand.</title>
        <authorList>
            <person name="Matsumoto A."/>
            <person name="Kasai H."/>
            <person name="Matsuo Y."/>
            <person name="Shizuri Y."/>
            <person name="Ichikawa N."/>
            <person name="Fujita N."/>
            <person name="Omura S."/>
            <person name="Takahashi Y."/>
        </authorList>
    </citation>
    <scope>NUCLEOTIDE SEQUENCE [LARGE SCALE GENOMIC DNA]</scope>
    <source>
        <strain evidence="11">NBRC 103263 / KCTC 29153 / YM16-304</strain>
    </source>
</reference>
<dbReference type="PRINTS" id="PR01036">
    <property type="entry name" value="TCRTETB"/>
</dbReference>
<gene>
    <name evidence="10" type="ORF">YM304_11990</name>
</gene>
<dbReference type="InterPro" id="IPR011701">
    <property type="entry name" value="MFS"/>
</dbReference>
<evidence type="ECO:0000313" key="11">
    <source>
        <dbReference type="Proteomes" id="UP000011863"/>
    </source>
</evidence>
<feature type="transmembrane region" description="Helical" evidence="8">
    <location>
        <begin position="299"/>
        <end position="317"/>
    </location>
</feature>
<evidence type="ECO:0000313" key="10">
    <source>
        <dbReference type="EMBL" id="BAN01513.1"/>
    </source>
</evidence>
<feature type="transmembrane region" description="Helical" evidence="8">
    <location>
        <begin position="47"/>
        <end position="66"/>
    </location>
</feature>
<evidence type="ECO:0000256" key="4">
    <source>
        <dbReference type="ARBA" id="ARBA00022475"/>
    </source>
</evidence>
<name>A0A6C7E4Q4_ILUCY</name>